<accession>A0AB39U5T8</accession>
<sequence>MTDAPTPQPAPLPPSLDYPPPQQPVPNSAKSGFTVTGALAVISIVISVIAIVVALSVYVILNRSIADTHTNLAAASSHAESCDEEPSGDDVPSPEPEISDAGKIGDTQENNGITMKLLEVGDSSTISYDTCGDGCSSRKYAPKEPEAGTKYWVARVEITNSGKKSIDLTCGYPLSINAISAEQQEYDRVDSLYQVEGNPGCSSSLQPEMTAQVAYPFMIPADTHIVGIVWRGVDPESSTQSEESYFITDDDYKLSR</sequence>
<dbReference type="InterPro" id="IPR029050">
    <property type="entry name" value="Immunoprotect_excell_Ig-like"/>
</dbReference>
<dbReference type="EMBL" id="CP129674">
    <property type="protein sequence ID" value="XDS44169.1"/>
    <property type="molecule type" value="Genomic_DNA"/>
</dbReference>
<evidence type="ECO:0000313" key="4">
    <source>
        <dbReference type="EMBL" id="XDS44169.1"/>
    </source>
</evidence>
<feature type="transmembrane region" description="Helical" evidence="3">
    <location>
        <begin position="38"/>
        <end position="61"/>
    </location>
</feature>
<proteinExistence type="predicted"/>
<dbReference type="Gene3D" id="2.60.40.1240">
    <property type="match status" value="1"/>
</dbReference>
<keyword evidence="1" id="KW-0732">Signal</keyword>
<name>A0AB39U5T8_9BIFI</name>
<feature type="region of interest" description="Disordered" evidence="2">
    <location>
        <begin position="236"/>
        <end position="256"/>
    </location>
</feature>
<evidence type="ECO:0000256" key="3">
    <source>
        <dbReference type="SAM" id="Phobius"/>
    </source>
</evidence>
<protein>
    <recommendedName>
        <fullName evidence="5">DUF4352 domain-containing protein</fullName>
    </recommendedName>
</protein>
<feature type="compositionally biased region" description="Pro residues" evidence="2">
    <location>
        <begin position="1"/>
        <end position="24"/>
    </location>
</feature>
<evidence type="ECO:0008006" key="5">
    <source>
        <dbReference type="Google" id="ProtNLM"/>
    </source>
</evidence>
<reference evidence="4" key="1">
    <citation type="submission" date="2023-07" db="EMBL/GenBank/DDBJ databases">
        <title>Bifidobacterium aquikefiriaerophilum sp. nov. and Bifidobacterium eccum sp. nov., isolated from water kefir.</title>
        <authorList>
            <person name="Breselge S."/>
            <person name="Bellassi P."/>
            <person name="Barcenilla C."/>
            <person name="Alvarez-Ordonez A."/>
            <person name="Morelli L."/>
            <person name="Cotter P.D."/>
        </authorList>
    </citation>
    <scope>NUCLEOTIDE SEQUENCE</scope>
    <source>
        <strain evidence="4">WK041_4_12</strain>
    </source>
</reference>
<evidence type="ECO:0000256" key="2">
    <source>
        <dbReference type="SAM" id="MobiDB-lite"/>
    </source>
</evidence>
<dbReference type="AlphaFoldDB" id="A0AB39U5T8"/>
<dbReference type="KEGG" id="baqk:QN215_07830"/>
<feature type="region of interest" description="Disordered" evidence="2">
    <location>
        <begin position="1"/>
        <end position="29"/>
    </location>
</feature>
<feature type="region of interest" description="Disordered" evidence="2">
    <location>
        <begin position="76"/>
        <end position="110"/>
    </location>
</feature>
<keyword evidence="3" id="KW-0812">Transmembrane</keyword>
<keyword evidence="3" id="KW-0472">Membrane</keyword>
<organism evidence="4">
    <name type="scientific">Bifidobacterium aquikefiricola</name>
    <dbReference type="NCBI Taxonomy" id="3059038"/>
    <lineage>
        <taxon>Bacteria</taxon>
        <taxon>Bacillati</taxon>
        <taxon>Actinomycetota</taxon>
        <taxon>Actinomycetes</taxon>
        <taxon>Bifidobacteriales</taxon>
        <taxon>Bifidobacteriaceae</taxon>
        <taxon>Bifidobacterium</taxon>
    </lineage>
</organism>
<keyword evidence="3" id="KW-1133">Transmembrane helix</keyword>
<evidence type="ECO:0000256" key="1">
    <source>
        <dbReference type="ARBA" id="ARBA00022729"/>
    </source>
</evidence>
<dbReference type="RefSeq" id="WP_369343764.1">
    <property type="nucleotide sequence ID" value="NZ_CP129674.1"/>
</dbReference>
<gene>
    <name evidence="4" type="ORF">QN215_07830</name>
</gene>